<dbReference type="Pfam" id="PF12728">
    <property type="entry name" value="HTH_17"/>
    <property type="match status" value="1"/>
</dbReference>
<dbReference type="OrthoDB" id="197041at2"/>
<dbReference type="RefSeq" id="WP_123235231.1">
    <property type="nucleotide sequence ID" value="NZ_RJSG01000003.1"/>
</dbReference>
<evidence type="ECO:0000313" key="2">
    <source>
        <dbReference type="EMBL" id="RNL77645.1"/>
    </source>
</evidence>
<proteinExistence type="predicted"/>
<protein>
    <submittedName>
        <fullName evidence="2">DNA-binding protein</fullName>
    </submittedName>
</protein>
<feature type="domain" description="Helix-turn-helix" evidence="1">
    <location>
        <begin position="6"/>
        <end position="55"/>
    </location>
</feature>
<keyword evidence="2" id="KW-0238">DNA-binding</keyword>
<dbReference type="NCBIfam" id="TIGR01764">
    <property type="entry name" value="excise"/>
    <property type="match status" value="1"/>
</dbReference>
<dbReference type="EMBL" id="RJSG01000003">
    <property type="protein sequence ID" value="RNL77645.1"/>
    <property type="molecule type" value="Genomic_DNA"/>
</dbReference>
<organism evidence="2 3">
    <name type="scientific">Nocardioides marmorisolisilvae</name>
    <dbReference type="NCBI Taxonomy" id="1542737"/>
    <lineage>
        <taxon>Bacteria</taxon>
        <taxon>Bacillati</taxon>
        <taxon>Actinomycetota</taxon>
        <taxon>Actinomycetes</taxon>
        <taxon>Propionibacteriales</taxon>
        <taxon>Nocardioidaceae</taxon>
        <taxon>Nocardioides</taxon>
    </lineage>
</organism>
<reference evidence="2 3" key="1">
    <citation type="submission" date="2018-11" db="EMBL/GenBank/DDBJ databases">
        <authorList>
            <person name="Li F."/>
        </authorList>
    </citation>
    <scope>NUCLEOTIDE SEQUENCE [LARGE SCALE GENOMIC DNA]</scope>
    <source>
        <strain evidence="2 3">KIS18-7</strain>
    </source>
</reference>
<evidence type="ECO:0000259" key="1">
    <source>
        <dbReference type="Pfam" id="PF12728"/>
    </source>
</evidence>
<dbReference type="InterPro" id="IPR010093">
    <property type="entry name" value="SinI_DNA-bd"/>
</dbReference>
<dbReference type="GO" id="GO:0003677">
    <property type="term" value="F:DNA binding"/>
    <property type="evidence" value="ECO:0007669"/>
    <property type="project" value="UniProtKB-KW"/>
</dbReference>
<name>A0A3N0DPU3_9ACTN</name>
<dbReference type="Proteomes" id="UP000277094">
    <property type="component" value="Unassembled WGS sequence"/>
</dbReference>
<accession>A0A3N0DPU3</accession>
<dbReference type="InterPro" id="IPR041657">
    <property type="entry name" value="HTH_17"/>
</dbReference>
<evidence type="ECO:0000313" key="3">
    <source>
        <dbReference type="Proteomes" id="UP000277094"/>
    </source>
</evidence>
<keyword evidence="3" id="KW-1185">Reference proteome</keyword>
<dbReference type="AlphaFoldDB" id="A0A3N0DPU3"/>
<gene>
    <name evidence="2" type="ORF">EFL95_16695</name>
</gene>
<sequence length="69" mass="7598">MTMTKLLTVDEAADALNTTPRFVRRLVAERRISFHHVGRHVRIAEPDLEAFVAAGRVASDGRLVARASA</sequence>
<comment type="caution">
    <text evidence="2">The sequence shown here is derived from an EMBL/GenBank/DDBJ whole genome shotgun (WGS) entry which is preliminary data.</text>
</comment>